<evidence type="ECO:0000313" key="2">
    <source>
        <dbReference type="EMBL" id="MDT0461213.1"/>
    </source>
</evidence>
<dbReference type="EMBL" id="JAVRFE010000103">
    <property type="protein sequence ID" value="MDT0461213.1"/>
    <property type="molecule type" value="Genomic_DNA"/>
</dbReference>
<keyword evidence="3" id="KW-1185">Reference proteome</keyword>
<dbReference type="Pfam" id="PF19756">
    <property type="entry name" value="DUF6243"/>
    <property type="match status" value="1"/>
</dbReference>
<gene>
    <name evidence="2" type="ORF">RM550_36865</name>
</gene>
<sequence length="59" mass="6212">MSKGHADGMLGVGGTRATLSRGALRGGGGATDRAGRGRSEARERRSELLRKFQDRAQGK</sequence>
<accession>A0ABU2TJV9</accession>
<feature type="compositionally biased region" description="Basic and acidic residues" evidence="1">
    <location>
        <begin position="33"/>
        <end position="59"/>
    </location>
</feature>
<reference evidence="2" key="1">
    <citation type="submission" date="2024-05" db="EMBL/GenBank/DDBJ databases">
        <title>30 novel species of actinomycetes from the DSMZ collection.</title>
        <authorList>
            <person name="Nouioui I."/>
        </authorList>
    </citation>
    <scope>NUCLEOTIDE SEQUENCE</scope>
    <source>
        <strain evidence="2">DSM 41527</strain>
    </source>
</reference>
<dbReference type="InterPro" id="IPR046210">
    <property type="entry name" value="DUF6243"/>
</dbReference>
<dbReference type="Proteomes" id="UP001180551">
    <property type="component" value="Unassembled WGS sequence"/>
</dbReference>
<evidence type="ECO:0000256" key="1">
    <source>
        <dbReference type="SAM" id="MobiDB-lite"/>
    </source>
</evidence>
<dbReference type="RefSeq" id="WP_311628117.1">
    <property type="nucleotide sequence ID" value="NZ_JAVRFE010000103.1"/>
</dbReference>
<proteinExistence type="predicted"/>
<name>A0ABU2TJV9_9ACTN</name>
<feature type="region of interest" description="Disordered" evidence="1">
    <location>
        <begin position="1"/>
        <end position="59"/>
    </location>
</feature>
<organism evidence="2 3">
    <name type="scientific">Streptomyces mooreae</name>
    <dbReference type="NCBI Taxonomy" id="3075523"/>
    <lineage>
        <taxon>Bacteria</taxon>
        <taxon>Bacillati</taxon>
        <taxon>Actinomycetota</taxon>
        <taxon>Actinomycetes</taxon>
        <taxon>Kitasatosporales</taxon>
        <taxon>Streptomycetaceae</taxon>
        <taxon>Streptomyces</taxon>
    </lineage>
</organism>
<comment type="caution">
    <text evidence="2">The sequence shown here is derived from an EMBL/GenBank/DDBJ whole genome shotgun (WGS) entry which is preliminary data.</text>
</comment>
<evidence type="ECO:0000313" key="3">
    <source>
        <dbReference type="Proteomes" id="UP001180551"/>
    </source>
</evidence>
<protein>
    <submittedName>
        <fullName evidence="2">DUF6243 family protein</fullName>
    </submittedName>
</protein>